<dbReference type="GO" id="GO:0061630">
    <property type="term" value="F:ubiquitin protein ligase activity"/>
    <property type="evidence" value="ECO:0007669"/>
    <property type="project" value="TreeGrafter"/>
</dbReference>
<dbReference type="VEuPathDB" id="VectorBase:AMEM21_010916"/>
<dbReference type="InterPro" id="IPR013783">
    <property type="entry name" value="Ig-like_fold"/>
</dbReference>
<accession>A0A182V5R1</accession>
<evidence type="ECO:0000313" key="2">
    <source>
        <dbReference type="Proteomes" id="UP000075903"/>
    </source>
</evidence>
<dbReference type="Gene3D" id="3.30.40.10">
    <property type="entry name" value="Zinc/RING finger domain, C3HC4 (zinc finger)"/>
    <property type="match status" value="1"/>
</dbReference>
<evidence type="ECO:0000313" key="1">
    <source>
        <dbReference type="EnsemblMetazoa" id="AMEM009305-PA"/>
    </source>
</evidence>
<protein>
    <submittedName>
        <fullName evidence="1">Uncharacterized protein</fullName>
    </submittedName>
</protein>
<dbReference type="InterPro" id="IPR013083">
    <property type="entry name" value="Znf_RING/FYVE/PHD"/>
</dbReference>
<name>A0A182V5R1_ANOME</name>
<dbReference type="Gene3D" id="2.60.40.10">
    <property type="entry name" value="Immunoglobulins"/>
    <property type="match status" value="1"/>
</dbReference>
<dbReference type="Proteomes" id="UP000075903">
    <property type="component" value="Unassembled WGS sequence"/>
</dbReference>
<keyword evidence="2" id="KW-1185">Reference proteome</keyword>
<dbReference type="PANTHER" id="PTHR25462">
    <property type="entry name" value="BONUS, ISOFORM C-RELATED"/>
    <property type="match status" value="1"/>
</dbReference>
<dbReference type="EnsemblMetazoa" id="AMEM009305-RA">
    <property type="protein sequence ID" value="AMEM009305-PA"/>
    <property type="gene ID" value="AMEM009305"/>
</dbReference>
<sequence>MSMDLVGRTIYHFLADFLPDRFLWGLCQKLIREPRVLDYLHTFCRTCLEQVAATVTHGSGSASMKMAASVGTFRYKVKARVIHGDREKGCPTCNHPTELPAEPGGIGQLPQQFVVVKEIENIISQRALLATGNRILSKVCIEAVQLLRGSTPAATKADESADPTDTAHPEGGQLGATLDCHQVICGECSRLLHRDYLCGLPSDRRVPLRAMCFSCVLLKRFEQSQKSFGTLDGTITDTMQFVADKEAPNVRVPTNVPIFGIVITHRVGPQKSAIEQSAGDLATLEAHKLVLQDYEGRRSGHGGITVQTDLRSRDDDDHSVSMTIADNRDGSYGLTFEPSRPGVMHLMLFVDGKLLEVCLMCRLCSPVLRTIDVTFFAAQNCPVVL</sequence>
<dbReference type="InterPro" id="IPR047153">
    <property type="entry name" value="TRIM45/56/19-like"/>
</dbReference>
<organism evidence="1 2">
    <name type="scientific">Anopheles merus</name>
    <name type="common">Mosquito</name>
    <dbReference type="NCBI Taxonomy" id="30066"/>
    <lineage>
        <taxon>Eukaryota</taxon>
        <taxon>Metazoa</taxon>
        <taxon>Ecdysozoa</taxon>
        <taxon>Arthropoda</taxon>
        <taxon>Hexapoda</taxon>
        <taxon>Insecta</taxon>
        <taxon>Pterygota</taxon>
        <taxon>Neoptera</taxon>
        <taxon>Endopterygota</taxon>
        <taxon>Diptera</taxon>
        <taxon>Nematocera</taxon>
        <taxon>Culicoidea</taxon>
        <taxon>Culicidae</taxon>
        <taxon>Anophelinae</taxon>
        <taxon>Anopheles</taxon>
    </lineage>
</organism>
<proteinExistence type="predicted"/>
<dbReference type="AlphaFoldDB" id="A0A182V5R1"/>
<reference evidence="1" key="1">
    <citation type="submission" date="2020-05" db="UniProtKB">
        <authorList>
            <consortium name="EnsemblMetazoa"/>
        </authorList>
    </citation>
    <scope>IDENTIFICATION</scope>
    <source>
        <strain evidence="1">MAF</strain>
    </source>
</reference>
<dbReference type="PANTHER" id="PTHR25462:SF291">
    <property type="entry name" value="E3 UBIQUITIN-PROTEIN LIGASE TRIM45"/>
    <property type="match status" value="1"/>
</dbReference>
<dbReference type="VEuPathDB" id="VectorBase:AMEM009305"/>
<dbReference type="STRING" id="30066.A0A182V5R1"/>
<dbReference type="VEuPathDB" id="VectorBase:AMEM21_000170"/>